<dbReference type="SMART" id="SM01050">
    <property type="entry name" value="CactinC_cactus"/>
    <property type="match status" value="1"/>
</dbReference>
<dbReference type="OrthoDB" id="10250970at2759"/>
<feature type="region of interest" description="Disordered" evidence="16">
    <location>
        <begin position="76"/>
        <end position="102"/>
    </location>
</feature>
<evidence type="ECO:0000259" key="17">
    <source>
        <dbReference type="PROSITE" id="PS50171"/>
    </source>
</evidence>
<dbReference type="InterPro" id="IPR013087">
    <property type="entry name" value="Znf_C2H2_type"/>
</dbReference>
<dbReference type="PANTHER" id="PTHR23205:SF0">
    <property type="entry name" value="SPLICING FACTOR 3A SUBUNIT 2"/>
    <property type="match status" value="1"/>
</dbReference>
<organism evidence="18 19">
    <name type="scientific">Stylophora pistillata</name>
    <name type="common">Smooth cauliflower coral</name>
    <dbReference type="NCBI Taxonomy" id="50429"/>
    <lineage>
        <taxon>Eukaryota</taxon>
        <taxon>Metazoa</taxon>
        <taxon>Cnidaria</taxon>
        <taxon>Anthozoa</taxon>
        <taxon>Hexacorallia</taxon>
        <taxon>Scleractinia</taxon>
        <taxon>Astrocoeniina</taxon>
        <taxon>Pocilloporidae</taxon>
        <taxon>Stylophora</taxon>
    </lineage>
</organism>
<dbReference type="GO" id="GO:0000245">
    <property type="term" value="P:spliceosomal complex assembly"/>
    <property type="evidence" value="ECO:0007669"/>
    <property type="project" value="TreeGrafter"/>
</dbReference>
<evidence type="ECO:0000256" key="16">
    <source>
        <dbReference type="SAM" id="MobiDB-lite"/>
    </source>
</evidence>
<evidence type="ECO:0000313" key="19">
    <source>
        <dbReference type="Proteomes" id="UP000225706"/>
    </source>
</evidence>
<evidence type="ECO:0000256" key="13">
    <source>
        <dbReference type="ARBA" id="ARBA00055377"/>
    </source>
</evidence>
<comment type="caution">
    <text evidence="18">The sequence shown here is derived from an EMBL/GenBank/DDBJ whole genome shotgun (WGS) entry which is preliminary data.</text>
</comment>
<dbReference type="InterPro" id="IPR003604">
    <property type="entry name" value="Matrin/U1-like-C_Znf_C2H2"/>
</dbReference>
<keyword evidence="19" id="KW-1185">Reference proteome</keyword>
<keyword evidence="4" id="KW-0507">mRNA processing</keyword>
<dbReference type="Pfam" id="PF16835">
    <property type="entry name" value="SF3A2"/>
    <property type="match status" value="1"/>
</dbReference>
<feature type="compositionally biased region" description="Pro residues" evidence="16">
    <location>
        <begin position="716"/>
        <end position="728"/>
    </location>
</feature>
<evidence type="ECO:0000256" key="4">
    <source>
        <dbReference type="ARBA" id="ARBA00022664"/>
    </source>
</evidence>
<dbReference type="STRING" id="50429.A0A2B4SVV9"/>
<keyword evidence="8" id="KW-0863">Zinc-finger</keyword>
<keyword evidence="6" id="KW-0747">Spliceosome</keyword>
<dbReference type="GO" id="GO:0008270">
    <property type="term" value="F:zinc ion binding"/>
    <property type="evidence" value="ECO:0007669"/>
    <property type="project" value="UniProtKB-KW"/>
</dbReference>
<dbReference type="Proteomes" id="UP000225706">
    <property type="component" value="Unassembled WGS sequence"/>
</dbReference>
<proteinExistence type="inferred from homology"/>
<keyword evidence="9" id="KW-0862">Zinc</keyword>
<dbReference type="GO" id="GO:0071004">
    <property type="term" value="C:U2-type prespliceosome"/>
    <property type="evidence" value="ECO:0007669"/>
    <property type="project" value="TreeGrafter"/>
</dbReference>
<gene>
    <name evidence="18" type="primary">SF3A2</name>
    <name evidence="18" type="ORF">AWC38_SpisGene1555</name>
</gene>
<keyword evidence="10" id="KW-0007">Acetylation</keyword>
<feature type="compositionally biased region" description="Acidic residues" evidence="16">
    <location>
        <begin position="85"/>
        <end position="100"/>
    </location>
</feature>
<dbReference type="FunFam" id="2.60.40.2690:FF:000001">
    <property type="entry name" value="Splicing factor 3a, subunit 2"/>
    <property type="match status" value="1"/>
</dbReference>
<evidence type="ECO:0000256" key="1">
    <source>
        <dbReference type="ARBA" id="ARBA00004123"/>
    </source>
</evidence>
<dbReference type="FunFam" id="3.30.160.60:FF:001216">
    <property type="entry name" value="Splicing factor 3A subunit 2"/>
    <property type="match status" value="1"/>
</dbReference>
<dbReference type="InterPro" id="IPR031781">
    <property type="entry name" value="SF3A2_dom"/>
</dbReference>
<comment type="function">
    <text evidence="13">Component of the 17S U2 SnRNP complex of the spliceosome, a large ribonucleoprotein complex that removes introns from transcribed pre-mRNAs. The 17S U2 SnRNP complex (1) directly participates in early spliceosome assembly and (2) mediates recognition of the intron branch site during pre-mRNA splicing by promoting the selection of the pre-mRNA branch-site adenosine, the nucleophile for the first step of splicing. Within the 17S U2 SnRNP complex, SF3A2 is part of the SF3A subcomplex that contributes to the assembly of the 17S U2 snRNP, and the subsequent assembly of the pre-spliceosome 'E' complex and the pre-catalytic spliceosome 'A' complex. Involved in pre-mRNA splicing as a component of pre-catalytic spliceosome 'B' complexes, including the Bact complex. Interacts directly with the duplex formed by U2 snRNA and the intron.</text>
</comment>
<evidence type="ECO:0000256" key="5">
    <source>
        <dbReference type="ARBA" id="ARBA00022723"/>
    </source>
</evidence>
<dbReference type="SMART" id="SM00451">
    <property type="entry name" value="ZnF_U1"/>
    <property type="match status" value="1"/>
</dbReference>
<dbReference type="Gene3D" id="2.60.40.2690">
    <property type="match status" value="1"/>
</dbReference>
<dbReference type="AlphaFoldDB" id="A0A2B4SVV9"/>
<evidence type="ECO:0000256" key="8">
    <source>
        <dbReference type="ARBA" id="ARBA00022771"/>
    </source>
</evidence>
<dbReference type="GO" id="GO:0003676">
    <property type="term" value="F:nucleic acid binding"/>
    <property type="evidence" value="ECO:0007669"/>
    <property type="project" value="InterPro"/>
</dbReference>
<keyword evidence="5" id="KW-0479">Metal-binding</keyword>
<feature type="compositionally biased region" description="Polar residues" evidence="16">
    <location>
        <begin position="34"/>
        <end position="49"/>
    </location>
</feature>
<evidence type="ECO:0000256" key="6">
    <source>
        <dbReference type="ARBA" id="ARBA00022728"/>
    </source>
</evidence>
<dbReference type="EMBL" id="LSMT01000011">
    <property type="protein sequence ID" value="PFX33476.1"/>
    <property type="molecule type" value="Genomic_DNA"/>
</dbReference>
<dbReference type="PROSITE" id="PS50171">
    <property type="entry name" value="ZF_MATRIN"/>
    <property type="match status" value="1"/>
</dbReference>
<reference evidence="19" key="1">
    <citation type="journal article" date="2017" name="bioRxiv">
        <title>Comparative analysis of the genomes of Stylophora pistillata and Acropora digitifera provides evidence for extensive differences between species of corals.</title>
        <authorList>
            <person name="Voolstra C.R."/>
            <person name="Li Y."/>
            <person name="Liew Y.J."/>
            <person name="Baumgarten S."/>
            <person name="Zoccola D."/>
            <person name="Flot J.-F."/>
            <person name="Tambutte S."/>
            <person name="Allemand D."/>
            <person name="Aranda M."/>
        </authorList>
    </citation>
    <scope>NUCLEOTIDE SEQUENCE [LARGE SCALE GENOMIC DNA]</scope>
</reference>
<protein>
    <recommendedName>
        <fullName evidence="15">Splicing factor 3A subunit 2</fullName>
    </recommendedName>
</protein>
<keyword evidence="12" id="KW-0539">Nucleus</keyword>
<sequence length="741" mass="84499">MKKILKPGAVPTIFNNCPPQKKQRRDTSRDRTEGSSSPAYGSRAQQFQKQPRGAYRKREAAWSQGTQCTLLQETFVTSTSRASDDEPSDWEEEMDVDDDPLYVPDPENVRDEDEDFADFDDCLYEQPPGNSTPAHEQKLFLVAESSLLSLFEFCPVCRSECDKLVNSRIGTRITVMQKCLCYSFTRSWDSQPSIGDTPLGNIMMSSGILFGGGSPAKSNEVKNSNAIEKEGLERSLQFLTAEGLSLDTLITDRHVQFRKHTREKWPAVKHRLDGWHIGKGIGEKIDSFAKKKDCAVEKKWKSVVNHMFWYAASTDDDEEDLKEAKWISITNHIMNKHSRHESHLFPQCLHGRLHGRERKKKWLKPGSQPYEKLTEVLTKGTLLKDIKQMSGAHATSSIEAFHSVQNHFATKCWAFSYHGMTSRLQISILHFNENSDWECAKLQDDWPRESEALPRGPGNPPRSSLSHTHCCHISSSKLRLSLSNMDFQNRAGGKTGSGGVASWSESNRDRRERLRQLALETIDLNKDPYFMKNHLGSYECKLCLTLHNNEGSYLAHTQGKKHQSNLARRAAKEAKEAPAQPAPEKPRVSVKKFVKIGRPGYKVTKQRDPDTGQHSLLFQVDYPEIAESITPRHRFMSAYEQRIEPPDKAWQYLLFAAEPYETIAFKIPSREIDKDEGRLWTEWNKDTKQFFLQFHFRLTPIQIQQQQQKRGVSQPGVPPGLAPPPPRNIPSANPLNPFAQR</sequence>
<dbReference type="Pfam" id="PF12874">
    <property type="entry name" value="zf-met"/>
    <property type="match status" value="1"/>
</dbReference>
<dbReference type="SUPFAM" id="SSF57667">
    <property type="entry name" value="beta-beta-alpha zinc fingers"/>
    <property type="match status" value="1"/>
</dbReference>
<evidence type="ECO:0000256" key="9">
    <source>
        <dbReference type="ARBA" id="ARBA00022833"/>
    </source>
</evidence>
<feature type="region of interest" description="Disordered" evidence="16">
    <location>
        <begin position="489"/>
        <end position="509"/>
    </location>
</feature>
<name>A0A2B4SVV9_STYPI</name>
<evidence type="ECO:0000256" key="10">
    <source>
        <dbReference type="ARBA" id="ARBA00022990"/>
    </source>
</evidence>
<dbReference type="InterPro" id="IPR036236">
    <property type="entry name" value="Znf_C2H2_sf"/>
</dbReference>
<dbReference type="InterPro" id="IPR000690">
    <property type="entry name" value="Matrin/U1-C_Znf_C2H2"/>
</dbReference>
<comment type="subunit">
    <text evidence="14">Component of the 17S U2 SnRNP complex, a ribonucleoprotein complex that contains small nuclear RNA (snRNA) U2 and a number of specific proteins. Part of the SF3A subcomplex of the 17S U2 SnRNP complex which is composed of three subunits; SF3A3/SAP61, SF3A2/SAP62 and SF3A1/SAP114. SF3A associates with the splicing factor SF3B and a 12S RNA unit to form the mature 17S U2 small nuclear ribonucleoprotein complex (17S U2 snRNP). Identified in the spliceosome 'E' complex, a precursor of the spliceosome 'A' complex. Identified in the spliceosome 'A' and 'B' complexes. Identified in the spliceosome 'C' complex. Interacts with HTATSF1.</text>
</comment>
<evidence type="ECO:0000313" key="18">
    <source>
        <dbReference type="EMBL" id="PFX33476.1"/>
    </source>
</evidence>
<keyword evidence="3" id="KW-0597">Phosphoprotein</keyword>
<comment type="similarity">
    <text evidence="2">Belongs to the SF3A2 family.</text>
</comment>
<evidence type="ECO:0000256" key="15">
    <source>
        <dbReference type="ARBA" id="ARBA00074918"/>
    </source>
</evidence>
<evidence type="ECO:0000256" key="2">
    <source>
        <dbReference type="ARBA" id="ARBA00008995"/>
    </source>
</evidence>
<evidence type="ECO:0000256" key="3">
    <source>
        <dbReference type="ARBA" id="ARBA00022553"/>
    </source>
</evidence>
<evidence type="ECO:0000256" key="14">
    <source>
        <dbReference type="ARBA" id="ARBA00063783"/>
    </source>
</evidence>
<evidence type="ECO:0000256" key="11">
    <source>
        <dbReference type="ARBA" id="ARBA00023187"/>
    </source>
</evidence>
<comment type="subcellular location">
    <subcellularLocation>
        <location evidence="1">Nucleus</location>
    </subcellularLocation>
</comment>
<feature type="region of interest" description="Disordered" evidence="16">
    <location>
        <begin position="1"/>
        <end position="64"/>
    </location>
</feature>
<dbReference type="PANTHER" id="PTHR23205">
    <property type="entry name" value="SPLICING FACTOR 3A SUBUNIT 2"/>
    <property type="match status" value="1"/>
</dbReference>
<evidence type="ECO:0000256" key="12">
    <source>
        <dbReference type="ARBA" id="ARBA00023242"/>
    </source>
</evidence>
<evidence type="ECO:0000256" key="7">
    <source>
        <dbReference type="ARBA" id="ARBA00022737"/>
    </source>
</evidence>
<accession>A0A2B4SVV9</accession>
<keyword evidence="11" id="KW-0508">mRNA splicing</keyword>
<dbReference type="GO" id="GO:0005686">
    <property type="term" value="C:U2 snRNP"/>
    <property type="evidence" value="ECO:0007669"/>
    <property type="project" value="TreeGrafter"/>
</dbReference>
<keyword evidence="7" id="KW-0677">Repeat</keyword>
<feature type="domain" description="Matrin-type" evidence="17">
    <location>
        <begin position="538"/>
        <end position="568"/>
    </location>
</feature>
<dbReference type="InterPro" id="IPR052092">
    <property type="entry name" value="SF3A2"/>
</dbReference>
<feature type="region of interest" description="Disordered" evidence="16">
    <location>
        <begin position="703"/>
        <end position="741"/>
    </location>
</feature>
<dbReference type="GO" id="GO:0071013">
    <property type="term" value="C:catalytic step 2 spliceosome"/>
    <property type="evidence" value="ECO:0007669"/>
    <property type="project" value="TreeGrafter"/>
</dbReference>